<dbReference type="Proteomes" id="UP000007967">
    <property type="component" value="Chromosome"/>
</dbReference>
<sequence>MVHARYRELLADWPVPSEQRLVDTRQGPTFVVSSGPADAPPLVLLHGSAGTTVDWSGDVPRWSESFRVHAIDGLSEPGLSAPPRPAIGSPAYAEWLDDVLEALGVDRFSIVAMSLGAWFALDYATRRPGRVQRMALLAPTGFSRQKVLRLLPALMLAPLGHWGLRRAVTSVIGPVPAGLSSKYLDFGLLVHKHFVARRVKLPVFTDEQLAGLDLLAIVGSEDRMLDSATTARRLPGRSVVIPGAGHLLPLQTERVLDFLRGPR</sequence>
<feature type="domain" description="AB hydrolase-1" evidence="1">
    <location>
        <begin position="40"/>
        <end position="139"/>
    </location>
</feature>
<dbReference type="GO" id="GO:0003824">
    <property type="term" value="F:catalytic activity"/>
    <property type="evidence" value="ECO:0007669"/>
    <property type="project" value="UniProtKB-ARBA"/>
</dbReference>
<protein>
    <submittedName>
        <fullName evidence="2">Carboxylesterase</fullName>
    </submittedName>
</protein>
<evidence type="ECO:0000259" key="1">
    <source>
        <dbReference type="Pfam" id="PF00561"/>
    </source>
</evidence>
<dbReference type="HOGENOM" id="CLU_020336_27_2_11"/>
<dbReference type="InterPro" id="IPR000073">
    <property type="entry name" value="AB_hydrolase_1"/>
</dbReference>
<dbReference type="InterPro" id="IPR029058">
    <property type="entry name" value="AB_hydrolase_fold"/>
</dbReference>
<dbReference type="RefSeq" id="WP_012920476.1">
    <property type="nucleotide sequence ID" value="NC_013729.1"/>
</dbReference>
<dbReference type="STRING" id="479435.Kfla_2855"/>
<dbReference type="Pfam" id="PF00561">
    <property type="entry name" value="Abhydrolase_1"/>
    <property type="match status" value="1"/>
</dbReference>
<dbReference type="EMBL" id="CP001736">
    <property type="protein sequence ID" value="ADB31920.1"/>
    <property type="molecule type" value="Genomic_DNA"/>
</dbReference>
<dbReference type="PANTHER" id="PTHR43433">
    <property type="entry name" value="HYDROLASE, ALPHA/BETA FOLD FAMILY PROTEIN"/>
    <property type="match status" value="1"/>
</dbReference>
<evidence type="ECO:0000313" key="3">
    <source>
        <dbReference type="Proteomes" id="UP000007967"/>
    </source>
</evidence>
<accession>D2Q0C8</accession>
<dbReference type="SUPFAM" id="SSF53474">
    <property type="entry name" value="alpha/beta-Hydrolases"/>
    <property type="match status" value="1"/>
</dbReference>
<proteinExistence type="predicted"/>
<reference evidence="2 3" key="2">
    <citation type="journal article" date="2010" name="Stand. Genomic Sci.">
        <title>Complete genome sequence of Kribbella flavida type strain (IFO 14399).</title>
        <authorList>
            <person name="Pukall R."/>
            <person name="Lapidus A."/>
            <person name="Glavina Del Rio T."/>
            <person name="Copeland A."/>
            <person name="Tice H."/>
            <person name="Cheng J.-F."/>
            <person name="Lucas S."/>
            <person name="Chen F."/>
            <person name="Nolan M."/>
            <person name="LaButti K."/>
            <person name="Pati A."/>
            <person name="Ivanova N."/>
            <person name="Mavrommatis K."/>
            <person name="Mikhailova N."/>
            <person name="Pitluck S."/>
            <person name="Bruce D."/>
            <person name="Goodwin L."/>
            <person name="Land M."/>
            <person name="Hauser L."/>
            <person name="Chang Y.-J."/>
            <person name="Jeffries C.D."/>
            <person name="Chen A."/>
            <person name="Palaniappan K."/>
            <person name="Chain P."/>
            <person name="Rohde M."/>
            <person name="Goeker M."/>
            <person name="Bristow J."/>
            <person name="Eisen J.A."/>
            <person name="Markowitz V."/>
            <person name="Hugenholtz P."/>
            <person name="Kyrpides N.C."/>
            <person name="Klenk H.-P."/>
            <person name="Brettin T."/>
        </authorList>
    </citation>
    <scope>NUCLEOTIDE SEQUENCE [LARGE SCALE GENOMIC DNA]</scope>
    <source>
        <strain evidence="3">DSM 17836 / JCM 10339 / NBRC 14399</strain>
    </source>
</reference>
<dbReference type="eggNOG" id="COG0596">
    <property type="taxonomic scope" value="Bacteria"/>
</dbReference>
<reference evidence="3" key="1">
    <citation type="submission" date="2009-09" db="EMBL/GenBank/DDBJ databases">
        <title>The complete genome of Kribbella flavida DSM 17836.</title>
        <authorList>
            <consortium name="US DOE Joint Genome Institute (JGI-PGF)"/>
            <person name="Lucas S."/>
            <person name="Copeland A."/>
            <person name="Lapidus A."/>
            <person name="Glavina del Rio T."/>
            <person name="Dalin E."/>
            <person name="Tice H."/>
            <person name="Bruce D."/>
            <person name="Goodwin L."/>
            <person name="Pitluck S."/>
            <person name="Kyrpides N."/>
            <person name="Mavromatis K."/>
            <person name="Ivanova N."/>
            <person name="Saunders E."/>
            <person name="Brettin T."/>
            <person name="Detter J.C."/>
            <person name="Han C."/>
            <person name="Larimer F."/>
            <person name="Land M."/>
            <person name="Hauser L."/>
            <person name="Markowitz V."/>
            <person name="Cheng J.-F."/>
            <person name="Hugenholtz P."/>
            <person name="Woyke T."/>
            <person name="Wu D."/>
            <person name="Pukall R."/>
            <person name="Klenk H.-P."/>
            <person name="Eisen J.A."/>
        </authorList>
    </citation>
    <scope>NUCLEOTIDE SEQUENCE [LARGE SCALE GENOMIC DNA]</scope>
    <source>
        <strain evidence="3">DSM 17836 / JCM 10339 / NBRC 14399</strain>
    </source>
</reference>
<dbReference type="KEGG" id="kfl:Kfla_2855"/>
<evidence type="ECO:0000313" key="2">
    <source>
        <dbReference type="EMBL" id="ADB31920.1"/>
    </source>
</evidence>
<organism evidence="2 3">
    <name type="scientific">Kribbella flavida (strain DSM 17836 / JCM 10339 / NBRC 14399)</name>
    <dbReference type="NCBI Taxonomy" id="479435"/>
    <lineage>
        <taxon>Bacteria</taxon>
        <taxon>Bacillati</taxon>
        <taxon>Actinomycetota</taxon>
        <taxon>Actinomycetes</taxon>
        <taxon>Propionibacteriales</taxon>
        <taxon>Kribbellaceae</taxon>
        <taxon>Kribbella</taxon>
    </lineage>
</organism>
<keyword evidence="3" id="KW-1185">Reference proteome</keyword>
<dbReference type="PANTHER" id="PTHR43433:SF5">
    <property type="entry name" value="AB HYDROLASE-1 DOMAIN-CONTAINING PROTEIN"/>
    <property type="match status" value="1"/>
</dbReference>
<dbReference type="AlphaFoldDB" id="D2Q0C8"/>
<dbReference type="InterPro" id="IPR050471">
    <property type="entry name" value="AB_hydrolase"/>
</dbReference>
<name>D2Q0C8_KRIFD</name>
<dbReference type="Gene3D" id="3.40.50.1820">
    <property type="entry name" value="alpha/beta hydrolase"/>
    <property type="match status" value="1"/>
</dbReference>
<gene>
    <name evidence="2" type="ordered locus">Kfla_2855</name>
</gene>